<dbReference type="Proteomes" id="UP001056500">
    <property type="component" value="Chromosome"/>
</dbReference>
<reference evidence="1" key="1">
    <citation type="submission" date="2022-06" db="EMBL/GenBank/DDBJ databases">
        <title>Genome sequencing of Brevibacillus sp. BB3-R1.</title>
        <authorList>
            <person name="Heo J."/>
            <person name="Lee D."/>
            <person name="Won M."/>
            <person name="Han B.-H."/>
            <person name="Hong S.-B."/>
            <person name="Kwon S.-W."/>
        </authorList>
    </citation>
    <scope>NUCLEOTIDE SEQUENCE</scope>
    <source>
        <strain evidence="1">BB3-R1</strain>
    </source>
</reference>
<organism evidence="1 2">
    <name type="scientific">Brevibacillus ruminantium</name>
    <dbReference type="NCBI Taxonomy" id="2950604"/>
    <lineage>
        <taxon>Bacteria</taxon>
        <taxon>Bacillati</taxon>
        <taxon>Bacillota</taxon>
        <taxon>Bacilli</taxon>
        <taxon>Bacillales</taxon>
        <taxon>Paenibacillaceae</taxon>
        <taxon>Brevibacillus</taxon>
    </lineage>
</organism>
<name>A0ABY4WK96_9BACL</name>
<proteinExistence type="predicted"/>
<evidence type="ECO:0000313" key="1">
    <source>
        <dbReference type="EMBL" id="USG67186.1"/>
    </source>
</evidence>
<gene>
    <name evidence="1" type="ORF">NDK47_07830</name>
</gene>
<dbReference type="RefSeq" id="WP_251874288.1">
    <property type="nucleotide sequence ID" value="NZ_CP098755.1"/>
</dbReference>
<accession>A0ABY4WK96</accession>
<sequence>MHKKCSRCGDDMEVILRNVMYRKKVKIMNVPVQVCQNDHCSHLQVVDVVKEDLKQLMENLGHNPQRQNIEFDEVSELSHLLVLMANQEEDGAVREALEGKVNELLDLFLLAQSLGDEEWMRELRQRLTKIMI</sequence>
<evidence type="ECO:0000313" key="2">
    <source>
        <dbReference type="Proteomes" id="UP001056500"/>
    </source>
</evidence>
<keyword evidence="2" id="KW-1185">Reference proteome</keyword>
<protein>
    <submittedName>
        <fullName evidence="1">Uncharacterized protein</fullName>
    </submittedName>
</protein>
<dbReference type="EMBL" id="CP098755">
    <property type="protein sequence ID" value="USG67186.1"/>
    <property type="molecule type" value="Genomic_DNA"/>
</dbReference>